<dbReference type="CDD" id="cd18785">
    <property type="entry name" value="SF2_C"/>
    <property type="match status" value="1"/>
</dbReference>
<dbReference type="InterPro" id="IPR027417">
    <property type="entry name" value="P-loop_NTPase"/>
</dbReference>
<name>A0ABQ9ELA4_TEGGR</name>
<dbReference type="PANTHER" id="PTHR13710">
    <property type="entry name" value="DNA HELICASE RECQ FAMILY MEMBER"/>
    <property type="match status" value="1"/>
</dbReference>
<accession>A0ABQ9ELA4</accession>
<comment type="caution">
    <text evidence="2">The sequence shown here is derived from an EMBL/GenBank/DDBJ whole genome shotgun (WGS) entry which is preliminary data.</text>
</comment>
<sequence>MLAPYGGETSVYLQKETLKDFSPKLQIAFWREVFACLQTVKPFTDKKVEVLLSLDILNLCPISNLFYYASWKWKGVYCFYDLINKQTKDFCTFAQMQQILGTVNFLKNYSLLTNIPKDYKKSYNKRPKQHEQYCFEYSIFDINANYKSISYPNNRIPNITPLYSSVSMEDFKSGQYHLIYAHPETLTDNKVIGKILNSKQGKEFRPAFSNLGQLTCVFAHIPHLALTATATPEDLRNLSCLFEFHEPAFVILNPDRENIFYEIRYRLPNIKKYETYDCILQEICNKMKRLHQNFSVTIVYCDNLEAIGYSYVIKPSTLKIPKFQKTEYFASTQGLFRTNETTYCVWIVQERPQDQITLGIGLNAPALSRIIHFRPPTTIEKCVQEVGPAGRGEQHATAIFNDNDIASNR</sequence>
<dbReference type="SUPFAM" id="SSF52540">
    <property type="entry name" value="P-loop containing nucleoside triphosphate hydrolases"/>
    <property type="match status" value="1"/>
</dbReference>
<proteinExistence type="inferred from homology"/>
<keyword evidence="3" id="KW-1185">Reference proteome</keyword>
<comment type="similarity">
    <text evidence="1">Belongs to the helicase family. RecQ subfamily.</text>
</comment>
<dbReference type="Proteomes" id="UP001217089">
    <property type="component" value="Unassembled WGS sequence"/>
</dbReference>
<evidence type="ECO:0000313" key="2">
    <source>
        <dbReference type="EMBL" id="KAJ8304185.1"/>
    </source>
</evidence>
<dbReference type="PANTHER" id="PTHR13710:SF120">
    <property type="entry name" value="BIFUNCTIONAL 3'-5' EXONUCLEASE_ATP-DEPENDENT HELICASE WRN"/>
    <property type="match status" value="1"/>
</dbReference>
<dbReference type="EMBL" id="JARBDR010000903">
    <property type="protein sequence ID" value="KAJ8304185.1"/>
    <property type="molecule type" value="Genomic_DNA"/>
</dbReference>
<organism evidence="2 3">
    <name type="scientific">Tegillarca granosa</name>
    <name type="common">Malaysian cockle</name>
    <name type="synonym">Anadara granosa</name>
    <dbReference type="NCBI Taxonomy" id="220873"/>
    <lineage>
        <taxon>Eukaryota</taxon>
        <taxon>Metazoa</taxon>
        <taxon>Spiralia</taxon>
        <taxon>Lophotrochozoa</taxon>
        <taxon>Mollusca</taxon>
        <taxon>Bivalvia</taxon>
        <taxon>Autobranchia</taxon>
        <taxon>Pteriomorphia</taxon>
        <taxon>Arcoida</taxon>
        <taxon>Arcoidea</taxon>
        <taxon>Arcidae</taxon>
        <taxon>Tegillarca</taxon>
    </lineage>
</organism>
<dbReference type="Gene3D" id="3.40.50.300">
    <property type="entry name" value="P-loop containing nucleotide triphosphate hydrolases"/>
    <property type="match status" value="2"/>
</dbReference>
<evidence type="ECO:0000256" key="1">
    <source>
        <dbReference type="ARBA" id="ARBA00005446"/>
    </source>
</evidence>
<protein>
    <submittedName>
        <fullName evidence="2">Uncharacterized protein</fullName>
    </submittedName>
</protein>
<evidence type="ECO:0000313" key="3">
    <source>
        <dbReference type="Proteomes" id="UP001217089"/>
    </source>
</evidence>
<gene>
    <name evidence="2" type="ORF">KUTeg_017768</name>
</gene>
<reference evidence="2 3" key="1">
    <citation type="submission" date="2022-12" db="EMBL/GenBank/DDBJ databases">
        <title>Chromosome-level genome of Tegillarca granosa.</title>
        <authorList>
            <person name="Kim J."/>
        </authorList>
    </citation>
    <scope>NUCLEOTIDE SEQUENCE [LARGE SCALE GENOMIC DNA]</scope>
    <source>
        <strain evidence="2">Teg-2019</strain>
        <tissue evidence="2">Adductor muscle</tissue>
    </source>
</reference>